<evidence type="ECO:0000256" key="1">
    <source>
        <dbReference type="ARBA" id="ARBA00022801"/>
    </source>
</evidence>
<dbReference type="PANTHER" id="PTHR48081">
    <property type="entry name" value="AB HYDROLASE SUPERFAMILY PROTEIN C4A8.06C"/>
    <property type="match status" value="1"/>
</dbReference>
<evidence type="ECO:0000313" key="3">
    <source>
        <dbReference type="EMBL" id="KAJ3837106.1"/>
    </source>
</evidence>
<dbReference type="AlphaFoldDB" id="A0AA38UCU3"/>
<dbReference type="InterPro" id="IPR029058">
    <property type="entry name" value="AB_hydrolase_fold"/>
</dbReference>
<keyword evidence="4" id="KW-1185">Reference proteome</keyword>
<gene>
    <name evidence="3" type="ORF">F5878DRAFT_564561</name>
</gene>
<dbReference type="InterPro" id="IPR049492">
    <property type="entry name" value="BD-FAE-like_dom"/>
</dbReference>
<protein>
    <submittedName>
        <fullName evidence="3">Alpha/Beta hydrolase protein</fullName>
    </submittedName>
</protein>
<organism evidence="3 4">
    <name type="scientific">Lentinula raphanica</name>
    <dbReference type="NCBI Taxonomy" id="153919"/>
    <lineage>
        <taxon>Eukaryota</taxon>
        <taxon>Fungi</taxon>
        <taxon>Dikarya</taxon>
        <taxon>Basidiomycota</taxon>
        <taxon>Agaricomycotina</taxon>
        <taxon>Agaricomycetes</taxon>
        <taxon>Agaricomycetidae</taxon>
        <taxon>Agaricales</taxon>
        <taxon>Marasmiineae</taxon>
        <taxon>Omphalotaceae</taxon>
        <taxon>Lentinula</taxon>
    </lineage>
</organism>
<dbReference type="Pfam" id="PF20434">
    <property type="entry name" value="BD-FAE"/>
    <property type="match status" value="1"/>
</dbReference>
<sequence length="310" mass="34417">MDKIAELKETQIDKIIYPTVGFFVPILEEKRSLILSTPKRTFKYGATDRHKLDIYYPPAPASGGKTPILFFVYGGGYTTGSRNLPAPADLAYANLGTYFSRQGFITIIPDYRLSPEVTFPAPAEDVRDAVVWIAEHTEALVHENITDIDTDSMFIIGHSAGAVNVATMVLLSLLPDELQSKFKGTILISGPYTCDMEAVGPTFNPEVAMQFFGSLEKAKENTPLSLLDRFPKDRVPSLERILLVGSERDPEPFIRVRGLFRDALSSMIGKQVPWVTGAGHNHISITYALMSGQGEEWAEEVLKWMTERLA</sequence>
<dbReference type="SUPFAM" id="SSF53474">
    <property type="entry name" value="alpha/beta-Hydrolases"/>
    <property type="match status" value="1"/>
</dbReference>
<proteinExistence type="predicted"/>
<dbReference type="Proteomes" id="UP001163846">
    <property type="component" value="Unassembled WGS sequence"/>
</dbReference>
<dbReference type="GO" id="GO:0016787">
    <property type="term" value="F:hydrolase activity"/>
    <property type="evidence" value="ECO:0007669"/>
    <property type="project" value="UniProtKB-KW"/>
</dbReference>
<evidence type="ECO:0000313" key="4">
    <source>
        <dbReference type="Proteomes" id="UP001163846"/>
    </source>
</evidence>
<dbReference type="EMBL" id="MU806270">
    <property type="protein sequence ID" value="KAJ3837106.1"/>
    <property type="molecule type" value="Genomic_DNA"/>
</dbReference>
<accession>A0AA38UCU3</accession>
<name>A0AA38UCU3_9AGAR</name>
<evidence type="ECO:0000259" key="2">
    <source>
        <dbReference type="Pfam" id="PF20434"/>
    </source>
</evidence>
<feature type="domain" description="BD-FAE-like" evidence="2">
    <location>
        <begin position="52"/>
        <end position="199"/>
    </location>
</feature>
<comment type="caution">
    <text evidence="3">The sequence shown here is derived from an EMBL/GenBank/DDBJ whole genome shotgun (WGS) entry which is preliminary data.</text>
</comment>
<reference evidence="3" key="1">
    <citation type="submission" date="2022-08" db="EMBL/GenBank/DDBJ databases">
        <authorList>
            <consortium name="DOE Joint Genome Institute"/>
            <person name="Min B."/>
            <person name="Riley R."/>
            <person name="Sierra-Patev S."/>
            <person name="Naranjo-Ortiz M."/>
            <person name="Looney B."/>
            <person name="Konkel Z."/>
            <person name="Slot J.C."/>
            <person name="Sakamoto Y."/>
            <person name="Steenwyk J.L."/>
            <person name="Rokas A."/>
            <person name="Carro J."/>
            <person name="Camarero S."/>
            <person name="Ferreira P."/>
            <person name="Molpeceres G."/>
            <person name="Ruiz-Duenas F.J."/>
            <person name="Serrano A."/>
            <person name="Henrissat B."/>
            <person name="Drula E."/>
            <person name="Hughes K.W."/>
            <person name="Mata J.L."/>
            <person name="Ishikawa N.K."/>
            <person name="Vargas-Isla R."/>
            <person name="Ushijima S."/>
            <person name="Smith C.A."/>
            <person name="Ahrendt S."/>
            <person name="Andreopoulos W."/>
            <person name="He G."/>
            <person name="Labutti K."/>
            <person name="Lipzen A."/>
            <person name="Ng V."/>
            <person name="Sandor L."/>
            <person name="Barry K."/>
            <person name="Martinez A.T."/>
            <person name="Xiao Y."/>
            <person name="Gibbons J.G."/>
            <person name="Terashima K."/>
            <person name="Hibbett D.S."/>
            <person name="Grigoriev I.V."/>
        </authorList>
    </citation>
    <scope>NUCLEOTIDE SEQUENCE</scope>
    <source>
        <strain evidence="3">TFB9207</strain>
    </source>
</reference>
<dbReference type="InterPro" id="IPR050300">
    <property type="entry name" value="GDXG_lipolytic_enzyme"/>
</dbReference>
<keyword evidence="1 3" id="KW-0378">Hydrolase</keyword>
<dbReference type="Gene3D" id="3.40.50.1820">
    <property type="entry name" value="alpha/beta hydrolase"/>
    <property type="match status" value="1"/>
</dbReference>